<feature type="binding site" evidence="7">
    <location>
        <position position="278"/>
    </location>
    <ligand>
        <name>glyoxylate</name>
        <dbReference type="ChEBI" id="CHEBI:36655"/>
    </ligand>
</feature>
<evidence type="ECO:0000259" key="8">
    <source>
        <dbReference type="PROSITE" id="PS51349"/>
    </source>
</evidence>
<dbReference type="SUPFAM" id="SSF51395">
    <property type="entry name" value="FMN-linked oxidoreductases"/>
    <property type="match status" value="1"/>
</dbReference>
<evidence type="ECO:0000256" key="7">
    <source>
        <dbReference type="PIRSR" id="PIRSR000138-2"/>
    </source>
</evidence>
<evidence type="ECO:0000256" key="5">
    <source>
        <dbReference type="ARBA" id="ARBA00024042"/>
    </source>
</evidence>
<dbReference type="Gene3D" id="3.20.20.70">
    <property type="entry name" value="Aldolase class I"/>
    <property type="match status" value="1"/>
</dbReference>
<keyword evidence="4" id="KW-0560">Oxidoreductase</keyword>
<dbReference type="GO" id="GO:0010181">
    <property type="term" value="F:FMN binding"/>
    <property type="evidence" value="ECO:0007669"/>
    <property type="project" value="InterPro"/>
</dbReference>
<organism evidence="9 10">
    <name type="scientific">Acidocella aromatica</name>
    <dbReference type="NCBI Taxonomy" id="1303579"/>
    <lineage>
        <taxon>Bacteria</taxon>
        <taxon>Pseudomonadati</taxon>
        <taxon>Pseudomonadota</taxon>
        <taxon>Alphaproteobacteria</taxon>
        <taxon>Acetobacterales</taxon>
        <taxon>Acidocellaceae</taxon>
        <taxon>Acidocella</taxon>
    </lineage>
</organism>
<feature type="binding site" evidence="7">
    <location>
        <position position="251"/>
    </location>
    <ligand>
        <name>FMN</name>
        <dbReference type="ChEBI" id="CHEBI:58210"/>
    </ligand>
</feature>
<evidence type="ECO:0000256" key="4">
    <source>
        <dbReference type="ARBA" id="ARBA00023002"/>
    </source>
</evidence>
<dbReference type="GO" id="GO:0004459">
    <property type="term" value="F:L-lactate dehydrogenase (NAD+) activity"/>
    <property type="evidence" value="ECO:0007669"/>
    <property type="project" value="TreeGrafter"/>
</dbReference>
<dbReference type="InterPro" id="IPR008259">
    <property type="entry name" value="FMN_hydac_DH_AS"/>
</dbReference>
<evidence type="ECO:0000256" key="3">
    <source>
        <dbReference type="ARBA" id="ARBA00022643"/>
    </source>
</evidence>
<feature type="binding site" evidence="7">
    <location>
        <position position="127"/>
    </location>
    <ligand>
        <name>FMN</name>
        <dbReference type="ChEBI" id="CHEBI:58210"/>
    </ligand>
</feature>
<feature type="binding site" evidence="7">
    <location>
        <position position="273"/>
    </location>
    <ligand>
        <name>FMN</name>
        <dbReference type="ChEBI" id="CHEBI:58210"/>
    </ligand>
</feature>
<evidence type="ECO:0000313" key="9">
    <source>
        <dbReference type="EMBL" id="MBB5372245.1"/>
    </source>
</evidence>
<feature type="binding site" evidence="7">
    <location>
        <position position="155"/>
    </location>
    <ligand>
        <name>FMN</name>
        <dbReference type="ChEBI" id="CHEBI:58210"/>
    </ligand>
</feature>
<keyword evidence="10" id="KW-1185">Reference proteome</keyword>
<evidence type="ECO:0000256" key="2">
    <source>
        <dbReference type="ARBA" id="ARBA00022630"/>
    </source>
</evidence>
<feature type="domain" description="FMN hydroxy acid dehydrogenase" evidence="8">
    <location>
        <begin position="1"/>
        <end position="379"/>
    </location>
</feature>
<evidence type="ECO:0000256" key="1">
    <source>
        <dbReference type="ARBA" id="ARBA00001917"/>
    </source>
</evidence>
<dbReference type="AlphaFoldDB" id="A0A840VGB8"/>
<keyword evidence="3 7" id="KW-0288">FMN</keyword>
<dbReference type="PIRSF" id="PIRSF000138">
    <property type="entry name" value="Al-hdrx_acd_dh"/>
    <property type="match status" value="1"/>
</dbReference>
<feature type="binding site" evidence="7">
    <location>
        <position position="129"/>
    </location>
    <ligand>
        <name>glyoxylate</name>
        <dbReference type="ChEBI" id="CHEBI:36655"/>
    </ligand>
</feature>
<dbReference type="Pfam" id="PF01070">
    <property type="entry name" value="FMN_dh"/>
    <property type="match status" value="1"/>
</dbReference>
<name>A0A840VGB8_9PROT</name>
<dbReference type="PROSITE" id="PS00557">
    <property type="entry name" value="FMN_HYDROXY_ACID_DH_1"/>
    <property type="match status" value="1"/>
</dbReference>
<feature type="binding site" evidence="7">
    <location>
        <begin position="77"/>
        <end position="79"/>
    </location>
    <ligand>
        <name>FMN</name>
        <dbReference type="ChEBI" id="CHEBI:58210"/>
    </ligand>
</feature>
<dbReference type="GO" id="GO:0016853">
    <property type="term" value="F:isomerase activity"/>
    <property type="evidence" value="ECO:0007669"/>
    <property type="project" value="UniProtKB-KW"/>
</dbReference>
<feature type="active site" description="Proton acceptor" evidence="6">
    <location>
        <position position="275"/>
    </location>
</feature>
<feature type="binding site" evidence="7">
    <location>
        <position position="275"/>
    </location>
    <ligand>
        <name>glyoxylate</name>
        <dbReference type="ChEBI" id="CHEBI:36655"/>
    </ligand>
</feature>
<reference evidence="9 10" key="1">
    <citation type="submission" date="2020-08" db="EMBL/GenBank/DDBJ databases">
        <title>Genomic Encyclopedia of Type Strains, Phase IV (KMG-IV): sequencing the most valuable type-strain genomes for metagenomic binning, comparative biology and taxonomic classification.</title>
        <authorList>
            <person name="Goeker M."/>
        </authorList>
    </citation>
    <scope>NUCLEOTIDE SEQUENCE [LARGE SCALE GENOMIC DNA]</scope>
    <source>
        <strain evidence="9 10">DSM 27026</strain>
    </source>
</reference>
<evidence type="ECO:0000313" key="10">
    <source>
        <dbReference type="Proteomes" id="UP000553706"/>
    </source>
</evidence>
<comment type="caution">
    <text evidence="9">The sequence shown here is derived from an EMBL/GenBank/DDBJ whole genome shotgun (WGS) entry which is preliminary data.</text>
</comment>
<dbReference type="CDD" id="cd02809">
    <property type="entry name" value="alpha_hydroxyacid_oxid_FMN"/>
    <property type="match status" value="1"/>
</dbReference>
<dbReference type="PROSITE" id="PS51349">
    <property type="entry name" value="FMN_HYDROXY_ACID_DH_2"/>
    <property type="match status" value="1"/>
</dbReference>
<dbReference type="PANTHER" id="PTHR10578:SF107">
    <property type="entry name" value="2-HYDROXYACID OXIDASE 1"/>
    <property type="match status" value="1"/>
</dbReference>
<feature type="binding site" evidence="7">
    <location>
        <position position="24"/>
    </location>
    <ligand>
        <name>glyoxylate</name>
        <dbReference type="ChEBI" id="CHEBI:36655"/>
    </ligand>
</feature>
<keyword evidence="9" id="KW-0413">Isomerase</keyword>
<dbReference type="GO" id="GO:0005886">
    <property type="term" value="C:plasma membrane"/>
    <property type="evidence" value="ECO:0007669"/>
    <property type="project" value="TreeGrafter"/>
</dbReference>
<dbReference type="EMBL" id="JACHFJ010000001">
    <property type="protein sequence ID" value="MBB5372245.1"/>
    <property type="molecule type" value="Genomic_DNA"/>
</dbReference>
<protein>
    <submittedName>
        <fullName evidence="9">Isopentenyl diphosphate isomerase/L-lactate dehydrogenase-like FMN-dependent dehydrogenase</fullName>
    </submittedName>
</protein>
<evidence type="ECO:0000256" key="6">
    <source>
        <dbReference type="PIRSR" id="PIRSR000138-1"/>
    </source>
</evidence>
<feature type="binding site" evidence="7">
    <location>
        <position position="164"/>
    </location>
    <ligand>
        <name>glyoxylate</name>
        <dbReference type="ChEBI" id="CHEBI:36655"/>
    </ligand>
</feature>
<comment type="similarity">
    <text evidence="5">Belongs to the FMN-dependent alpha-hydroxy acid dehydrogenase family.</text>
</comment>
<dbReference type="InterPro" id="IPR012133">
    <property type="entry name" value="Alpha-hydoxy_acid_DH_FMN"/>
</dbReference>
<dbReference type="Proteomes" id="UP000553706">
    <property type="component" value="Unassembled WGS sequence"/>
</dbReference>
<dbReference type="GO" id="GO:0009060">
    <property type="term" value="P:aerobic respiration"/>
    <property type="evidence" value="ECO:0007669"/>
    <property type="project" value="TreeGrafter"/>
</dbReference>
<dbReference type="PANTHER" id="PTHR10578">
    <property type="entry name" value="S -2-HYDROXY-ACID OXIDASE-RELATED"/>
    <property type="match status" value="1"/>
</dbReference>
<comment type="cofactor">
    <cofactor evidence="1">
        <name>FMN</name>
        <dbReference type="ChEBI" id="CHEBI:58210"/>
    </cofactor>
</comment>
<dbReference type="InterPro" id="IPR013785">
    <property type="entry name" value="Aldolase_TIM"/>
</dbReference>
<gene>
    <name evidence="9" type="ORF">HNP71_000469</name>
</gene>
<dbReference type="RefSeq" id="WP_183265223.1">
    <property type="nucleotide sequence ID" value="NZ_JACHFJ010000001.1"/>
</dbReference>
<proteinExistence type="inferred from homology"/>
<dbReference type="InterPro" id="IPR000262">
    <property type="entry name" value="FMN-dep_DH"/>
</dbReference>
<accession>A0A840VGB8</accession>
<sequence length="380" mass="40384">MLLLNTEDARAAAQRRLPRIFFDYIDGAASTEATARANEADFARWRLEQRVMTGAPKPNLATTFLGETHGLPFMLGPVGFLGLYRGNGEVQAARAAAAAGVPFCLSSFSIASINRVAREAPGRNMFQLYVLTDRALGAEMLAAARQAGVETIFLTVDCAITGIRERDVRNGFRSLTSLTPSLLARLARKPGWCLDMLRHGKPRVEALATHPEFGNSVLAQAAALSSRIDQSLSWDDLAWVRENWPGKLVVKGLLCADDARRAADAGVSAIVISNHGGRQLDGASSTIDRLPEIAAAAHGLELLIDSGFRRGADIVKALALGASGVLLGRAYAYALAANGGTGVNQIISALKAEIEIALALMGCPDIPTLRADGARYVRPA</sequence>
<feature type="binding site" evidence="7">
    <location>
        <begin position="305"/>
        <end position="309"/>
    </location>
    <ligand>
        <name>FMN</name>
        <dbReference type="ChEBI" id="CHEBI:58210"/>
    </ligand>
</feature>
<dbReference type="FunFam" id="3.20.20.70:FF:000029">
    <property type="entry name" value="L-lactate dehydrogenase"/>
    <property type="match status" value="1"/>
</dbReference>
<feature type="binding site" evidence="7">
    <location>
        <position position="106"/>
    </location>
    <ligand>
        <name>FMN</name>
        <dbReference type="ChEBI" id="CHEBI:58210"/>
    </ligand>
</feature>
<feature type="binding site" evidence="7">
    <location>
        <begin position="328"/>
        <end position="329"/>
    </location>
    <ligand>
        <name>FMN</name>
        <dbReference type="ChEBI" id="CHEBI:58210"/>
    </ligand>
</feature>
<keyword evidence="2 7" id="KW-0285">Flavoprotein</keyword>
<dbReference type="InterPro" id="IPR037396">
    <property type="entry name" value="FMN_HAD"/>
</dbReference>